<feature type="domain" description="CheR-type methyltransferase" evidence="1">
    <location>
        <begin position="1"/>
        <end position="251"/>
    </location>
</feature>
<dbReference type="InterPro" id="IPR022642">
    <property type="entry name" value="CheR_C"/>
</dbReference>
<dbReference type="SUPFAM" id="SSF47757">
    <property type="entry name" value="Chemotaxis receptor methyltransferase CheR, N-terminal domain"/>
    <property type="match status" value="1"/>
</dbReference>
<proteinExistence type="predicted"/>
<dbReference type="AlphaFoldDB" id="A0A433RXH3"/>
<protein>
    <submittedName>
        <fullName evidence="2">Chemotaxis protein CheR</fullName>
    </submittedName>
</protein>
<dbReference type="Gene3D" id="3.40.50.150">
    <property type="entry name" value="Vaccinia Virus protein VP39"/>
    <property type="match status" value="1"/>
</dbReference>
<dbReference type="PRINTS" id="PR00996">
    <property type="entry name" value="CHERMTFRASE"/>
</dbReference>
<dbReference type="InterPro" id="IPR050903">
    <property type="entry name" value="Bact_Chemotaxis_MeTrfase"/>
</dbReference>
<dbReference type="GO" id="GO:0008757">
    <property type="term" value="F:S-adenosylmethionine-dependent methyltransferase activity"/>
    <property type="evidence" value="ECO:0007669"/>
    <property type="project" value="InterPro"/>
</dbReference>
<dbReference type="EMBL" id="JTFC01000008">
    <property type="protein sequence ID" value="RUS57978.1"/>
    <property type="molecule type" value="Genomic_DNA"/>
</dbReference>
<gene>
    <name evidence="2" type="ORF">QI30_02155</name>
</gene>
<dbReference type="PROSITE" id="PS50123">
    <property type="entry name" value="CHER"/>
    <property type="match status" value="1"/>
</dbReference>
<dbReference type="Proteomes" id="UP000288623">
    <property type="component" value="Unassembled WGS sequence"/>
</dbReference>
<dbReference type="InterPro" id="IPR000780">
    <property type="entry name" value="CheR_MeTrfase"/>
</dbReference>
<dbReference type="SUPFAM" id="SSF53335">
    <property type="entry name" value="S-adenosyl-L-methionine-dependent methyltransferases"/>
    <property type="match status" value="1"/>
</dbReference>
<dbReference type="OrthoDB" id="9816309at2"/>
<reference evidence="2 3" key="1">
    <citation type="submission" date="2014-11" db="EMBL/GenBank/DDBJ databases">
        <title>Genome sequence and analysis of novel Kurthia sp.</title>
        <authorList>
            <person name="Lawson J.N."/>
            <person name="Gonzalez J.E."/>
            <person name="Rinauldi L."/>
            <person name="Xuan Z."/>
            <person name="Firman A."/>
            <person name="Shaddox L."/>
            <person name="Trudeau A."/>
            <person name="Shah S."/>
            <person name="Reiman D."/>
        </authorList>
    </citation>
    <scope>NUCLEOTIDE SEQUENCE [LARGE SCALE GENOMIC DNA]</scope>
    <source>
        <strain evidence="2 3">3B1D</strain>
    </source>
</reference>
<name>A0A433RXH3_9BACL</name>
<organism evidence="2 3">
    <name type="scientific">Candidatus Kurthia intestinigallinarum</name>
    <dbReference type="NCBI Taxonomy" id="1562256"/>
    <lineage>
        <taxon>Bacteria</taxon>
        <taxon>Bacillati</taxon>
        <taxon>Bacillota</taxon>
        <taxon>Bacilli</taxon>
        <taxon>Bacillales</taxon>
        <taxon>Caryophanaceae</taxon>
        <taxon>Kurthia</taxon>
    </lineage>
</organism>
<dbReference type="SMART" id="SM00138">
    <property type="entry name" value="MeTrc"/>
    <property type="match status" value="1"/>
</dbReference>
<evidence type="ECO:0000313" key="3">
    <source>
        <dbReference type="Proteomes" id="UP000288623"/>
    </source>
</evidence>
<accession>A0A433RXH3</accession>
<sequence length="275" mass="32223">METTATEELEVALLLEAIYQLTSYDFREYNRPSITRRVHNRLALEHLPNISRLTEKVIYDEKIRKELLNDFSINVTEMFRDPSFFRALREDILPRFKKLDDIRIWHAGCATGEEVFSVAILLTELGLIDKATLYATDMNEDVLERAQAARFPIQKMQNYTKNYMLAGGSQAFSEYYYTDSHFAYIKPELLESISFAQHNLVTDQSFNEFHLIICRNVLIYFSPPLQNKVYKLFHDSLSRGGFLCLGAKESLRFSDIMPKFEETITNEKIYQKIYD</sequence>
<evidence type="ECO:0000313" key="2">
    <source>
        <dbReference type="EMBL" id="RUS57978.1"/>
    </source>
</evidence>
<comment type="caution">
    <text evidence="2">The sequence shown here is derived from an EMBL/GenBank/DDBJ whole genome shotgun (WGS) entry which is preliminary data.</text>
</comment>
<dbReference type="Pfam" id="PF03705">
    <property type="entry name" value="CheR_N"/>
    <property type="match status" value="1"/>
</dbReference>
<dbReference type="RefSeq" id="WP_126989312.1">
    <property type="nucleotide sequence ID" value="NZ_JTFC01000008.1"/>
</dbReference>
<dbReference type="InterPro" id="IPR022641">
    <property type="entry name" value="CheR_N"/>
</dbReference>
<dbReference type="InterPro" id="IPR029063">
    <property type="entry name" value="SAM-dependent_MTases_sf"/>
</dbReference>
<keyword evidence="3" id="KW-1185">Reference proteome</keyword>
<evidence type="ECO:0000259" key="1">
    <source>
        <dbReference type="PROSITE" id="PS50123"/>
    </source>
</evidence>
<dbReference type="Pfam" id="PF01739">
    <property type="entry name" value="CheR"/>
    <property type="match status" value="1"/>
</dbReference>
<dbReference type="PANTHER" id="PTHR24422:SF8">
    <property type="entry name" value="CHEMOTAXIS PROTEIN"/>
    <property type="match status" value="1"/>
</dbReference>
<dbReference type="PANTHER" id="PTHR24422">
    <property type="entry name" value="CHEMOTAXIS PROTEIN METHYLTRANSFERASE"/>
    <property type="match status" value="1"/>
</dbReference>